<dbReference type="SUPFAM" id="SSF53955">
    <property type="entry name" value="Lysozyme-like"/>
    <property type="match status" value="1"/>
</dbReference>
<protein>
    <submittedName>
        <fullName evidence="4">Uncharacterized protein</fullName>
    </submittedName>
</protein>
<sequence length="1383" mass="151185">MVLNPLKQAGKKTLKDQTEDLFPEEVVQETPVTSPVDAQPSGFVQGAKEFALDATPVVGEIRAAKRIYEALSKGNLLNAGVETLGLGLGLIPGVGDLAAQGVRSAYKGGKKLFDNYIPEKTQKAYKLFVKGEDDKLYPLFVNARKEVPQDKWLKADFPSAAFKAENGRTYVPTKGAKRAKGEVVKGTGDPVKIPDEKTRKNLIKEGYITERTKKTKEAPYGKVTAVAARPGWHASQKPVATHLGPQDIIITPQERIKLLKAGINPEAIKKRKDKFYVKRRAEDHVFAEVEMANDINYQDALMKSGKTDINDYVPRGGSYKYQDGQADSDMWVVGGDLKITKVLSRDETKKLQSQFGVQDLPYRDEVKAILGKKFNKGGIVGEKSMFKGVDDYQYAGMGEEMNRGGVIPMNQNKQMEMAFMEDGGLQDDGANVDAVSGNEVPSGSMDQEVRDDVPAMLSEGEYVVPADVVRFHGVKLFEDLRMEAKMGMGRMESEGRIGGEPIEEDMDDELPFDISELQTVEEPVREMAEGGEVGPTFTYNPNTRYMERQRATSGFDMRVYINPATGRQITIPFFNGQPMSAIPEGFVLASDQAAAQRQDAEQQQVAQPQDETKRFFLPPDPREVKRGFDAFTTEDWNNYVKQADGQLAAFTANIPILGTLQRLSESSAKAYAEKALKTGKHPATNEALTPEEISALQSVLNSSITERKSILESIGDLFKGEPDQNMSPRPDFKPITAAQMPQANVYNAVMTEEDPTMSAILGGFNRDKSGDAVGQKFASRTDVMTDAADPMAAGVLNITDPLVSVLLDEASVSSLDDLKNSRSLKNQTRTRDGGPAVRTVDGETIYKAYLDTRDNWTVGPGIYLGAENEVSEEAIQKNYSENFVKKEFVKRLDESASYIDNKYNPNTTPNYTPLSRATLINMHFQLGTDRYETFTQLDRAILEGNNEEAAEQIVNNYQDDSGKAAFSDEGSFVNNTDFYRQVRPRSLRQYERFKYIASQFPRASLPSADRFGADVPAPPSFIQGMDAVPQAGAAIPYTTDAAGFAGDIPPPVAPPVTPSFVEGMDAVPQAGAVQPQQSVTPVSGGSIPTMENIMSMLSGANIDTSIAPNVRDLIRRQREVPPIATEGGFAPEVNIQAPSIQTAPQLGQTSKPIQTAPQLGQAQTGITTSTKAPKLPESKISGSQLTLGQVSPPSKSLEAPQLDLNLTKPEPLPSVDKTTPKSIEAFEPLGESKLPRGFGPTTRRVLGSQGGAKPVEKAKTVSVTKENKKDQTINKNPENTSFTSAASNDDIIQKTARKSDIGNVNVQARMSKILYAKNQAKRAGLDVTFKDSDFDKQGFFRPKSKELQKYKSKGLSSTGFDPLVSKKATGGLVKRRATKKKNT</sequence>
<evidence type="ECO:0000256" key="3">
    <source>
        <dbReference type="SAM" id="MobiDB-lite"/>
    </source>
</evidence>
<dbReference type="InterPro" id="IPR023347">
    <property type="entry name" value="Lysozyme_dom_sf"/>
</dbReference>
<reference evidence="4" key="2">
    <citation type="journal article" date="2017" name="Nat. Commun.">
        <title>Single-virus genomics reveals hidden cosmopolitan and abundant viruses.</title>
        <authorList>
            <person name="Martinez-Hernandez F."/>
            <person name="Fornas O."/>
            <person name="Lluesma Gomez M."/>
            <person name="Bolduc B."/>
            <person name="de la Cruz Pena M.J."/>
            <person name="Martinez J.M."/>
            <person name="Anton J."/>
            <person name="Gasol J.M."/>
            <person name="Rosselli R."/>
            <person name="Rodriguez-Valera F."/>
            <person name="Sullivan M.B."/>
            <person name="Acinas S.G."/>
            <person name="Martinez-Garcia M."/>
        </authorList>
    </citation>
    <scope>NUCLEOTIDE SEQUENCE</scope>
</reference>
<feature type="compositionally biased region" description="Polar residues" evidence="3">
    <location>
        <begin position="1144"/>
        <end position="1171"/>
    </location>
</feature>
<feature type="region of interest" description="Disordered" evidence="3">
    <location>
        <begin position="1"/>
        <end position="22"/>
    </location>
</feature>
<dbReference type="Gene3D" id="1.10.530.40">
    <property type="match status" value="1"/>
</dbReference>
<evidence type="ECO:0000256" key="1">
    <source>
        <dbReference type="ARBA" id="ARBA00022529"/>
    </source>
</evidence>
<organism evidence="4">
    <name type="scientific">uncultured virus</name>
    <dbReference type="NCBI Taxonomy" id="340016"/>
    <lineage>
        <taxon>Viruses</taxon>
        <taxon>environmental samples</taxon>
    </lineage>
</organism>
<evidence type="ECO:0000256" key="2">
    <source>
        <dbReference type="ARBA" id="ARBA00022638"/>
    </source>
</evidence>
<evidence type="ECO:0000313" key="4">
    <source>
        <dbReference type="EMBL" id="ASF00607.1"/>
    </source>
</evidence>
<name>A0A218MMU5_9VIRU</name>
<dbReference type="GO" id="GO:0003796">
    <property type="term" value="F:lysozyme activity"/>
    <property type="evidence" value="ECO:0007669"/>
    <property type="project" value="InterPro"/>
</dbReference>
<keyword evidence="2" id="KW-0081">Bacteriolytic enzyme</keyword>
<dbReference type="EMBL" id="KY052845">
    <property type="protein sequence ID" value="ASF00607.1"/>
    <property type="molecule type" value="Genomic_DNA"/>
</dbReference>
<reference evidence="4" key="1">
    <citation type="submission" date="2016-10" db="EMBL/GenBank/DDBJ databases">
        <authorList>
            <person name="Varghese N."/>
        </authorList>
    </citation>
    <scope>NUCLEOTIDE SEQUENCE</scope>
</reference>
<proteinExistence type="predicted"/>
<dbReference type="GO" id="GO:0031640">
    <property type="term" value="P:killing of cells of another organism"/>
    <property type="evidence" value="ECO:0007669"/>
    <property type="project" value="UniProtKB-KW"/>
</dbReference>
<feature type="region of interest" description="Disordered" evidence="3">
    <location>
        <begin position="1144"/>
        <end position="1258"/>
    </location>
</feature>
<accession>A0A218MMU5</accession>
<keyword evidence="1" id="KW-0929">Antimicrobial</keyword>
<dbReference type="GO" id="GO:0042742">
    <property type="term" value="P:defense response to bacterium"/>
    <property type="evidence" value="ECO:0007669"/>
    <property type="project" value="UniProtKB-KW"/>
</dbReference>
<dbReference type="InterPro" id="IPR023346">
    <property type="entry name" value="Lysozyme-like_dom_sf"/>
</dbReference>
<feature type="compositionally biased region" description="Polar residues" evidence="3">
    <location>
        <begin position="1180"/>
        <end position="1194"/>
    </location>
</feature>